<proteinExistence type="predicted"/>
<evidence type="ECO:0000256" key="1">
    <source>
        <dbReference type="SAM" id="Coils"/>
    </source>
</evidence>
<dbReference type="PANTHER" id="PTHR18976:SF34">
    <property type="entry name" value="LIPID-BINDING PROTEIN"/>
    <property type="match status" value="1"/>
</dbReference>
<dbReference type="InterPro" id="IPR050163">
    <property type="entry name" value="Apolipoprotein_A1/A4/E"/>
</dbReference>
<feature type="compositionally biased region" description="Basic residues" evidence="2">
    <location>
        <begin position="1516"/>
        <end position="1533"/>
    </location>
</feature>
<feature type="region of interest" description="Disordered" evidence="2">
    <location>
        <begin position="3631"/>
        <end position="3671"/>
    </location>
</feature>
<name>A0A2H6KAE7_9APIC</name>
<sequence>MMSFLHGVLQSVRDDESVTTYNNMLDSGSRLDNVLRDLCSLIGSGRVGLSVSVTKVKEWLGNYNDEVDSKTKAVTDGLSVLIGKLSSDISSGAGMYYTQVSRMENDKLQDQLKAWQETLPSIFNDINNIEYKHINSLDSALKHKLNVELRPIKEAVKMLGETAKEAALVAQINVVDETLATQFDKIYKMIGELRNVKDKQFRIIMNAIEMAEIFLKHDFDRDYGCNIIGNFGEIQWELIRVYGTLEYKTNEIERFIRQARTEFETLKSKVGDNAKKAGDNINGNWNTLKSTVTEALKKINNDKVRDRGALQKIIEGMKTYGWKFNKDTFTKKVEEWIKDISMSHAVVQHWLGEYVGYIKSKLSENTLDGKLNEGNNAFDEPTIKQIASAIVENIQQQIGDAFTSITNINQDGIEKIGQVKEACESFAGKLNQKIKEGEVDGSLTFAADIAKAIEAKVLGIQDSDDGNYFLQFAVKALISSLYGMSQKFASELQSFLTTSTIKVSLQEAIASSNSIETEFNKSGNDSHGQKIDAALQTIGQKITELDKLLVEQQTDQQGSIQQKLADIQIDISTLYGIQRKDGTIERKRNEAETKMQQLKRKIKFKIHDILEASKNANAYVKTAIDNVEMAARTAHQTITKQIRSLFTNQKLADLSALHKLVERQAKKIKDIIDKDLANGIKGLLSRMQSHHPTLSEVPRLEEFTKASTTTKWYMDYVTEYIKYQLLPDTKPPTPTTPVPPPISGGGYTARPAATTVDPKKNTDEVPAGRVGVAPKITSQPSPPTVQPSPSPSTKNPIEKFFDGLDMHTRRLFSALSGGFYSKTCASYCDLFTNFLHSMRPTKFAEHDSPLLDVLKSGLQDFLEQLSYAYVNTYEGHPSLVEFTSEADGKNCAKTFLSLLETLFDDLGRLKKKCNRGWKTFRIHRGNEKLKTEMENPLGHFFQKCGYEVAGSAKLQNGHLRNEKKFTGEEVYKLIAGESLSHVFRQHGEGPFDLLHEYLQDYYAVGHIATSFATKPPCSVYEMLLWCAGLTHNSVYSALLSSISEKLEEPDNPLGADTDGLVAFDMKDTFLNTYPHKVTYGNFENLLDHICSKSSSILTTVLGTGDEDTVYACDFYDNSMKLYYPKSGAECLDALLDILRRMFPPLRFLFFQCRVGESDYGWGDCHFGKNITQAKWQCTKHSKSESNCQPTCQSKCQANSKPNCQPTSPLQSYLTDSLVGCLPHQLSGIGCKPKCTTCPGSKPGMPCLTPLGFRGISGITRRGEDLSNVLRNLFGDTYLSSLFCLAPKAPSTLPEHFGFALSLVNKWNDRGSHPIKDAVKKAIDDRSISLYEEASTLTTALSNAYGSSQISHDATKYHTTSVGDNNDEPKKGSLSSLCMATACSNALCAPYVYTLCSDYYTYLGKSHSKLYLSWAIYLPWSLWSYLESLYNAIKDIFCQDWGCSKCLNGNKCRRGQHGLVDDKTNSANCHCDSMVQCRGMMPTLYNPLVALAPVPAARRRRPPRRPEDTLPPEIARKPPHRRAVPPRRRTRQGTRQRQAAREKALGDIDARRISLGQLAGQLSGFIGKSEEVKNALVKGLHSNVNQLSRLLEASCGGEGCCNEAVKFRDVKLTTLRNKFNDIDKIEREIDGLKNEIAEKRKASGGTPSGSGPEIEKLEREIQQKNQELQQKNEELKRQIDSLKNALDEPEKEIDEYIKKLTASVKQCEEDIKQYKKDEKQKNNLKDDKNISIPYSLSHPLETEQAKLQSHKASLESLKSLEKLIEFHQNAQTKNGEECKDILDKLCSGLQTFLGFNPSSKGYDGEGIVYSDLDRLCDGVMSFLHGVLDNIKPKLGQHKTQIDSALTSLKSTNDNGITKYKAAIAEVVKGVRKYTNYVKTSSEDVKRQITTFQGQVKETFDAEITEIPEGEALEGLPAKDVGKHVSAVGKLASVYVQCGNKFEQNMKHRQAKIDDLNSDLKVAISHVRENIKHETARLRTLSSREESALKATIAKIKEALNALKVSVIEKIREKINELVEGLKRLVTSILDILNNIDWHLKNNLKDLKKWIQDADEIVVEAINDTRRIMDERHCGWLSEVKIKDNANKVKHWKDELDKYITSQKQEIKNKVENAKETEVKKLETWKGVAGKVVEAADAQAVKIGEMVKQDDPSKGLIHKLAQDMQTKAESLRKAAIRAKNAVEQQVGLVQKVLKELDAAVRMDLKNVKTSIKKDIEEVINKYVKQALLKADELENVYKQKLVKIQKGVDATVGKDSAGEGILKKLTDLDDDVKRGLVEVRDTTIKGKLGPFVRDLFQKVMEAANDAEDAWNRGSNTKGFEKLKRVLGGKNEEYKNLLHLLNGNKNGLDKSLESILHGIKTYLSTHLQGDSELVNAISNDIHEVVKTAFNKDIITGQIKFDHTFMSAYKLKTEISGDGDHRGDLRQEIDKIKKHVEDIQEQVDGKVLIRNFKEPETPKKELTVALTDITGKDFASALNANMPDIQVSSDGKNTQTISLARFPGYISHISHPADPKLAADKPLDGKLPQAIDKIKNPCLAALSEVPQQDTFQTPFQSITGQLTAIANILDSSQITRHPTKKIGVRNYLEELSLLIDKGEEHTLATNLEPHTSRGRPSTFSITVPSSIPGLMKIKDDITGALDGIDTHVTAISITPTTEALESLSSDITSNLAALIKAFTAIGKKLNKDVTTLKTKIGVTASGNTAAPNTLQIIYDELDKLQKGPVTKAIKDANEFIKVHAPTLQEKCIQELENHVTQEVSTATTSLTAHAQKQYIAAVRNLLTDFVTKVRKELEPLPGKINEDLEQGHKKFMKTFGEKFVNKVNGIKSIDSYVSAIEVPQHDPQKYPLGKATKMLNEAFRGFFADLSKQTDFTSDFHKVQPTKESFAKLLDGLTTSEHFDKRFTRNLEELDNVLGKFKPSEFGEAKSPLLLESLRHGFTPLVTELKKAYVNCYSGRQWYESEQGRYAKVFCSITPILHNTLEELKEKLESEWKEYKIYNPDASHHSLHKLFFRENGYDFGLPDDVPNGELNHRADCTPGRILSHLTGKTHKLFAATRPFDVSSVNGDDAENLKIDVIEGESLLEKLYSLLHDYFNVCHTTHIDKPRTPCNIYEMLLWCSGLQFNRVYHPLLDHVRTLFPVDDESQPPQKILQPIVAYPHNFTREDACSAIEHVSENAYLLLTGILGTGDAECNYASDFSTNFLKLKYPSRGEDCLHTLLDILRRLFPVLNFMHTQCTIPSKHCGWRDCLYGNGVGPSSWQCKEHSNTQPTDQPNSKPTCQANTKPNCQPTSPLMSYLNDCLPGHLPHRLESVGCKSECKTCPSSTPGMPCLTPLGFRGFSGSTKTGKDICRILGQFFSDIYLPTLFTLVPKPPKTLPEHFGFALSLANVINDNRITNVGGTTTFKNTFIASIDEQSIELCDEPTGLTDALTAAYSSPSAPHSSCDDSHLMHLTTTAACKGMSGKMECSPYLSTLCDGAYLYLAEKHSKLYLSFSIYLPWQFWSCLNNLYEAFLNIYCQYWGCSKCLRGEQCKKGSHGSMNDDTKKPSCSCSSLVQCRGVSPTLYKYGFRFGAASLLNNRDSPKTCSDFCKQLKHVLHSQYFSRTYSQNVTNSMDHSHTLLLPVVSPLVAVAPVPAAHHRRPPRRAEDTLPPEIALKPPDRRAVPPRRRTRQGTRQRQVLLAIIVPSPTHSPTQPLNHPITHSTTHSTTHSLHTLLNTSTYFNHFNYFTTSLHSIHTSPLPTRI</sequence>
<feature type="region of interest" description="Disordered" evidence="2">
    <location>
        <begin position="3682"/>
        <end position="3701"/>
    </location>
</feature>
<keyword evidence="4" id="KW-1185">Reference proteome</keyword>
<feature type="coiled-coil region" evidence="1">
    <location>
        <begin position="1614"/>
        <end position="1759"/>
    </location>
</feature>
<organism evidence="3 4">
    <name type="scientific">Babesia ovata</name>
    <dbReference type="NCBI Taxonomy" id="189622"/>
    <lineage>
        <taxon>Eukaryota</taxon>
        <taxon>Sar</taxon>
        <taxon>Alveolata</taxon>
        <taxon>Apicomplexa</taxon>
        <taxon>Aconoidasida</taxon>
        <taxon>Piroplasmida</taxon>
        <taxon>Babesiidae</taxon>
        <taxon>Babesia</taxon>
    </lineage>
</organism>
<evidence type="ECO:0000313" key="4">
    <source>
        <dbReference type="Proteomes" id="UP000236319"/>
    </source>
</evidence>
<dbReference type="VEuPathDB" id="PiroplasmaDB:BOVATA_014560"/>
<feature type="compositionally biased region" description="Basic residues" evidence="2">
    <location>
        <begin position="3659"/>
        <end position="3669"/>
    </location>
</feature>
<feature type="region of interest" description="Disordered" evidence="2">
    <location>
        <begin position="3257"/>
        <end position="3278"/>
    </location>
</feature>
<dbReference type="EMBL" id="BDSA01000002">
    <property type="protein sequence ID" value="GBE59963.1"/>
    <property type="molecule type" value="Genomic_DNA"/>
</dbReference>
<reference evidence="3 4" key="1">
    <citation type="journal article" date="2017" name="BMC Genomics">
        <title>Whole-genome assembly of Babesia ovata and comparative genomics between closely related pathogens.</title>
        <authorList>
            <person name="Yamagishi J."/>
            <person name="Asada M."/>
            <person name="Hakimi H."/>
            <person name="Tanaka T.Q."/>
            <person name="Sugimoto C."/>
            <person name="Kawazu S."/>
        </authorList>
    </citation>
    <scope>NUCLEOTIDE SEQUENCE [LARGE SCALE GENOMIC DNA]</scope>
    <source>
        <strain evidence="3 4">Miyake</strain>
    </source>
</reference>
<feature type="compositionally biased region" description="Pro residues" evidence="2">
    <location>
        <begin position="729"/>
        <end position="742"/>
    </location>
</feature>
<keyword evidence="1" id="KW-0175">Coiled coil</keyword>
<protein>
    <recommendedName>
        <fullName evidence="5">C3H1-type domain-containing protein</fullName>
    </recommendedName>
</protein>
<evidence type="ECO:0000313" key="3">
    <source>
        <dbReference type="EMBL" id="GBE59963.1"/>
    </source>
</evidence>
<dbReference type="Proteomes" id="UP000236319">
    <property type="component" value="Unassembled WGS sequence"/>
</dbReference>
<dbReference type="GeneID" id="39873733"/>
<dbReference type="PANTHER" id="PTHR18976">
    <property type="entry name" value="APOLIPOPROTEIN"/>
    <property type="match status" value="1"/>
</dbReference>
<feature type="compositionally biased region" description="Pro residues" evidence="2">
    <location>
        <begin position="780"/>
        <end position="790"/>
    </location>
</feature>
<evidence type="ECO:0008006" key="5">
    <source>
        <dbReference type="Google" id="ProtNLM"/>
    </source>
</evidence>
<feature type="coiled-coil region" evidence="1">
    <location>
        <begin position="581"/>
        <end position="608"/>
    </location>
</feature>
<comment type="caution">
    <text evidence="3">The sequence shown here is derived from an EMBL/GenBank/DDBJ whole genome shotgun (WGS) entry which is preliminary data.</text>
</comment>
<feature type="region of interest" description="Disordered" evidence="2">
    <location>
        <begin position="1495"/>
        <end position="1543"/>
    </location>
</feature>
<dbReference type="RefSeq" id="XP_028866206.1">
    <property type="nucleotide sequence ID" value="XM_029010373.1"/>
</dbReference>
<evidence type="ECO:0000256" key="2">
    <source>
        <dbReference type="SAM" id="MobiDB-lite"/>
    </source>
</evidence>
<feature type="region of interest" description="Disordered" evidence="2">
    <location>
        <begin position="728"/>
        <end position="794"/>
    </location>
</feature>
<gene>
    <name evidence="3" type="ORF">BOVATA_014560</name>
</gene>
<accession>A0A2H6KAE7</accession>